<evidence type="ECO:0000313" key="3">
    <source>
        <dbReference type="Proteomes" id="UP000679247"/>
    </source>
</evidence>
<keyword evidence="1" id="KW-0812">Transmembrane</keyword>
<dbReference type="InterPro" id="IPR021354">
    <property type="entry name" value="DUF2975"/>
</dbReference>
<dbReference type="Pfam" id="PF11188">
    <property type="entry name" value="DUF2975"/>
    <property type="match status" value="1"/>
</dbReference>
<feature type="transmembrane region" description="Helical" evidence="1">
    <location>
        <begin position="117"/>
        <end position="140"/>
    </location>
</feature>
<feature type="transmembrane region" description="Helical" evidence="1">
    <location>
        <begin position="12"/>
        <end position="32"/>
    </location>
</feature>
<name>A0ABX8FED3_9BACI</name>
<keyword evidence="1" id="KW-0472">Membrane</keyword>
<protein>
    <submittedName>
        <fullName evidence="2">DUF2975 domain-containing protein</fullName>
    </submittedName>
</protein>
<evidence type="ECO:0000313" key="2">
    <source>
        <dbReference type="EMBL" id="QVY62354.1"/>
    </source>
</evidence>
<reference evidence="2 3" key="1">
    <citation type="submission" date="2021-03" db="EMBL/GenBank/DDBJ databases">
        <title>The first data on the complete genome of the tetrodotoxin-producing bacterium.</title>
        <authorList>
            <person name="Melnikova D.I."/>
            <person name="Nijland R."/>
            <person name="Magarlamov T.Y."/>
        </authorList>
    </citation>
    <scope>NUCLEOTIDE SEQUENCE [LARGE SCALE GENOMIC DNA]</scope>
    <source>
        <strain evidence="2 3">1839</strain>
    </source>
</reference>
<organism evidence="2 3">
    <name type="scientific">Cytobacillus gottheilii</name>
    <dbReference type="NCBI Taxonomy" id="859144"/>
    <lineage>
        <taxon>Bacteria</taxon>
        <taxon>Bacillati</taxon>
        <taxon>Bacillota</taxon>
        <taxon>Bacilli</taxon>
        <taxon>Bacillales</taxon>
        <taxon>Bacillaceae</taxon>
        <taxon>Cytobacillus</taxon>
    </lineage>
</organism>
<keyword evidence="3" id="KW-1185">Reference proteome</keyword>
<evidence type="ECO:0000256" key="1">
    <source>
        <dbReference type="SAM" id="Phobius"/>
    </source>
</evidence>
<dbReference type="RefSeq" id="WP_214477844.1">
    <property type="nucleotide sequence ID" value="NZ_CP071709.1"/>
</dbReference>
<dbReference type="EMBL" id="CP071709">
    <property type="protein sequence ID" value="QVY62354.1"/>
    <property type="molecule type" value="Genomic_DNA"/>
</dbReference>
<dbReference type="Proteomes" id="UP000679247">
    <property type="component" value="Chromosome"/>
</dbReference>
<accession>A0ABX8FED3</accession>
<sequence length="158" mass="17356">MKQGKIFLLKAAVYVMGIVILCLCVFALPTLAHEAAAMNPEFAYLQYPVLIGLYLTAIPFFYALYQALKLLNNLINNLGFSKTAVHSLGMIKHCAGSIIIIYVIGMLFLVTQNALHPGVALIGLAILFLTIMILLFSAVLQDLLKKVMSLKSENELII</sequence>
<feature type="transmembrane region" description="Helical" evidence="1">
    <location>
        <begin position="89"/>
        <end position="111"/>
    </location>
</feature>
<feature type="transmembrane region" description="Helical" evidence="1">
    <location>
        <begin position="44"/>
        <end position="68"/>
    </location>
</feature>
<proteinExistence type="predicted"/>
<gene>
    <name evidence="2" type="ORF">J1899_04430</name>
</gene>
<keyword evidence="1" id="KW-1133">Transmembrane helix</keyword>